<organism evidence="2 3">
    <name type="scientific">Mycena metata</name>
    <dbReference type="NCBI Taxonomy" id="1033252"/>
    <lineage>
        <taxon>Eukaryota</taxon>
        <taxon>Fungi</taxon>
        <taxon>Dikarya</taxon>
        <taxon>Basidiomycota</taxon>
        <taxon>Agaricomycotina</taxon>
        <taxon>Agaricomycetes</taxon>
        <taxon>Agaricomycetidae</taxon>
        <taxon>Agaricales</taxon>
        <taxon>Marasmiineae</taxon>
        <taxon>Mycenaceae</taxon>
        <taxon>Mycena</taxon>
    </lineage>
</organism>
<keyword evidence="3" id="KW-1185">Reference proteome</keyword>
<name>A0AAD7HBG7_9AGAR</name>
<reference evidence="2" key="1">
    <citation type="submission" date="2023-03" db="EMBL/GenBank/DDBJ databases">
        <title>Massive genome expansion in bonnet fungi (Mycena s.s.) driven by repeated elements and novel gene families across ecological guilds.</title>
        <authorList>
            <consortium name="Lawrence Berkeley National Laboratory"/>
            <person name="Harder C.B."/>
            <person name="Miyauchi S."/>
            <person name="Viragh M."/>
            <person name="Kuo A."/>
            <person name="Thoen E."/>
            <person name="Andreopoulos B."/>
            <person name="Lu D."/>
            <person name="Skrede I."/>
            <person name="Drula E."/>
            <person name="Henrissat B."/>
            <person name="Morin E."/>
            <person name="Kohler A."/>
            <person name="Barry K."/>
            <person name="LaButti K."/>
            <person name="Morin E."/>
            <person name="Salamov A."/>
            <person name="Lipzen A."/>
            <person name="Mereny Z."/>
            <person name="Hegedus B."/>
            <person name="Baldrian P."/>
            <person name="Stursova M."/>
            <person name="Weitz H."/>
            <person name="Taylor A."/>
            <person name="Grigoriev I.V."/>
            <person name="Nagy L.G."/>
            <person name="Martin F."/>
            <person name="Kauserud H."/>
        </authorList>
    </citation>
    <scope>NUCLEOTIDE SEQUENCE</scope>
    <source>
        <strain evidence="2">CBHHK182m</strain>
    </source>
</reference>
<evidence type="ECO:0000313" key="3">
    <source>
        <dbReference type="Proteomes" id="UP001215598"/>
    </source>
</evidence>
<dbReference type="Proteomes" id="UP001215598">
    <property type="component" value="Unassembled WGS sequence"/>
</dbReference>
<evidence type="ECO:0000256" key="1">
    <source>
        <dbReference type="SAM" id="MobiDB-lite"/>
    </source>
</evidence>
<proteinExistence type="predicted"/>
<sequence>MVKPASYRPSSRRDVADLKSDPGTAPLVPDHHPPRSTRPHCRQSTAADTAADTAALGLLSSRPSAQNAPDSSSQQARKSRRILCNLYNSDIIPTSAAQCFVRDVNLYQDSGLVLRYDCTGHWGSTSLPDSDAARYSRLKATPLAYDTSSTPLSKPLSQSLMPKTNDVASKSDWERDRGVSLSYAGSHIAKDGVNLQEGNHYVFFSLALNLVDILLSSSTCLNPSSIIARQVFVIPASPADIRQSFPAAYVAMPARYGPLRRPRSTTRALAMSILALRTSRNTPASDLTVLFVASLCLADKYSLVFQTQIASGCFDPSHYYIVSFKVSHCIKVACIVITVASVSQRCHLVLLLHTVLRLCSVSRRNYCSSR</sequence>
<dbReference type="AlphaFoldDB" id="A0AAD7HBG7"/>
<evidence type="ECO:0000313" key="2">
    <source>
        <dbReference type="EMBL" id="KAJ7716946.1"/>
    </source>
</evidence>
<protein>
    <submittedName>
        <fullName evidence="2">Uncharacterized protein</fullName>
    </submittedName>
</protein>
<feature type="compositionally biased region" description="Basic and acidic residues" evidence="1">
    <location>
        <begin position="11"/>
        <end position="20"/>
    </location>
</feature>
<comment type="caution">
    <text evidence="2">The sequence shown here is derived from an EMBL/GenBank/DDBJ whole genome shotgun (WGS) entry which is preliminary data.</text>
</comment>
<accession>A0AAD7HBG7</accession>
<feature type="region of interest" description="Disordered" evidence="1">
    <location>
        <begin position="1"/>
        <end position="47"/>
    </location>
</feature>
<gene>
    <name evidence="2" type="ORF">B0H16DRAFT_1898169</name>
</gene>
<dbReference type="EMBL" id="JARKIB010000284">
    <property type="protein sequence ID" value="KAJ7716946.1"/>
    <property type="molecule type" value="Genomic_DNA"/>
</dbReference>